<dbReference type="Pfam" id="PF04724">
    <property type="entry name" value="Glyco_transf_17"/>
    <property type="match status" value="1"/>
</dbReference>
<dbReference type="GO" id="GO:0006044">
    <property type="term" value="P:N-acetylglucosamine metabolic process"/>
    <property type="evidence" value="ECO:0000318"/>
    <property type="project" value="GO_Central"/>
</dbReference>
<protein>
    <submittedName>
        <fullName evidence="1">Glycosyl transferase, family 17</fullName>
    </submittedName>
</protein>
<dbReference type="AlphaFoldDB" id="A0A9K3EDF2"/>
<comment type="caution">
    <text evidence="1">The sequence shown here is derived from an EMBL/GenBank/DDBJ whole genome shotgun (WGS) entry which is preliminary data.</text>
</comment>
<reference evidence="1" key="1">
    <citation type="journal article" date="2017" name="Nature">
        <title>The sunflower genome provides insights into oil metabolism, flowering and Asterid evolution.</title>
        <authorList>
            <person name="Badouin H."/>
            <person name="Gouzy J."/>
            <person name="Grassa C.J."/>
            <person name="Murat F."/>
            <person name="Staton S.E."/>
            <person name="Cottret L."/>
            <person name="Lelandais-Briere C."/>
            <person name="Owens G.L."/>
            <person name="Carrere S."/>
            <person name="Mayjonade B."/>
            <person name="Legrand L."/>
            <person name="Gill N."/>
            <person name="Kane N.C."/>
            <person name="Bowers J.E."/>
            <person name="Hubner S."/>
            <person name="Bellec A."/>
            <person name="Berard A."/>
            <person name="Berges H."/>
            <person name="Blanchet N."/>
            <person name="Boniface M.C."/>
            <person name="Brunel D."/>
            <person name="Catrice O."/>
            <person name="Chaidir N."/>
            <person name="Claudel C."/>
            <person name="Donnadieu C."/>
            <person name="Faraut T."/>
            <person name="Fievet G."/>
            <person name="Helmstetter N."/>
            <person name="King M."/>
            <person name="Knapp S.J."/>
            <person name="Lai Z."/>
            <person name="Le Paslier M.C."/>
            <person name="Lippi Y."/>
            <person name="Lorenzon L."/>
            <person name="Mandel J.R."/>
            <person name="Marage G."/>
            <person name="Marchand G."/>
            <person name="Marquand E."/>
            <person name="Bret-Mestries E."/>
            <person name="Morien E."/>
            <person name="Nambeesan S."/>
            <person name="Nguyen T."/>
            <person name="Pegot-Espagnet P."/>
            <person name="Pouilly N."/>
            <person name="Raftis F."/>
            <person name="Sallet E."/>
            <person name="Schiex T."/>
            <person name="Thomas J."/>
            <person name="Vandecasteele C."/>
            <person name="Vares D."/>
            <person name="Vear F."/>
            <person name="Vautrin S."/>
            <person name="Crespi M."/>
            <person name="Mangin B."/>
            <person name="Burke J.M."/>
            <person name="Salse J."/>
            <person name="Munos S."/>
            <person name="Vincourt P."/>
            <person name="Rieseberg L.H."/>
            <person name="Langlade N.B."/>
        </authorList>
    </citation>
    <scope>NUCLEOTIDE SEQUENCE</scope>
    <source>
        <tissue evidence="1">Leaves</tissue>
    </source>
</reference>
<dbReference type="OrthoDB" id="6474464at2759"/>
<dbReference type="Proteomes" id="UP000215914">
    <property type="component" value="Unassembled WGS sequence"/>
</dbReference>
<dbReference type="PANTHER" id="PTHR12224:SF22">
    <property type="entry name" value="GLYCOSYL TRANSFERASE, FAMILY 17"/>
    <property type="match status" value="1"/>
</dbReference>
<evidence type="ECO:0000313" key="2">
    <source>
        <dbReference type="Proteomes" id="UP000215914"/>
    </source>
</evidence>
<dbReference type="GO" id="GO:0003830">
    <property type="term" value="F:beta-1,4-mannosylglycoprotein 4-beta-N-acetylglucosaminyltransferase activity"/>
    <property type="evidence" value="ECO:0007669"/>
    <property type="project" value="InterPro"/>
</dbReference>
<name>A0A9K3EDF2_HELAN</name>
<organism evidence="1 2">
    <name type="scientific">Helianthus annuus</name>
    <name type="common">Common sunflower</name>
    <dbReference type="NCBI Taxonomy" id="4232"/>
    <lineage>
        <taxon>Eukaryota</taxon>
        <taxon>Viridiplantae</taxon>
        <taxon>Streptophyta</taxon>
        <taxon>Embryophyta</taxon>
        <taxon>Tracheophyta</taxon>
        <taxon>Spermatophyta</taxon>
        <taxon>Magnoliopsida</taxon>
        <taxon>eudicotyledons</taxon>
        <taxon>Gunneridae</taxon>
        <taxon>Pentapetalae</taxon>
        <taxon>asterids</taxon>
        <taxon>campanulids</taxon>
        <taxon>Asterales</taxon>
        <taxon>Asteraceae</taxon>
        <taxon>Asteroideae</taxon>
        <taxon>Heliantheae alliance</taxon>
        <taxon>Heliantheae</taxon>
        <taxon>Helianthus</taxon>
    </lineage>
</organism>
<dbReference type="GO" id="GO:0016020">
    <property type="term" value="C:membrane"/>
    <property type="evidence" value="ECO:0007669"/>
    <property type="project" value="InterPro"/>
</dbReference>
<proteinExistence type="predicted"/>
<accession>A0A9K3EDF2</accession>
<keyword evidence="1" id="KW-0808">Transferase</keyword>
<dbReference type="EMBL" id="MNCJ02000328">
    <property type="protein sequence ID" value="KAF5771547.1"/>
    <property type="molecule type" value="Genomic_DNA"/>
</dbReference>
<gene>
    <name evidence="1" type="ORF">HanXRQr2_Chr13g0566231</name>
</gene>
<keyword evidence="2" id="KW-1185">Reference proteome</keyword>
<dbReference type="InterPro" id="IPR006813">
    <property type="entry name" value="Glyco_trans_17"/>
</dbReference>
<dbReference type="Gramene" id="mRNA:HanXRQr2_Chr13g0566231">
    <property type="protein sequence ID" value="CDS:HanXRQr2_Chr13g0566231.1"/>
    <property type="gene ID" value="HanXRQr2_Chr13g0566231"/>
</dbReference>
<evidence type="ECO:0000313" key="1">
    <source>
        <dbReference type="EMBL" id="KAF5771547.1"/>
    </source>
</evidence>
<sequence length="174" mass="20309">MSDVDEIPSAHTIDLLRWCDGPPPILHLNLNNYLHSFEFSVDHSSWRASVHQYQKGKTRYAHYQQTDYLLAESGWHCSFCIRTITDFVFKMKAYSHTDRVRFSHFLDPKRIQNVICNGDDLYDMLPEEHTFKDIIAKIGPISHSYSAVHLPSYLLKNTDEYRYLLPGNCIREAG</sequence>
<dbReference type="PANTHER" id="PTHR12224">
    <property type="entry name" value="BETA-1,4-MANNOSYL-GLYCOPROTEIN BETA-1,4-N-ACETYLGLUCOSAMINYL-TRANSFERASE"/>
    <property type="match status" value="1"/>
</dbReference>
<dbReference type="GO" id="GO:0016757">
    <property type="term" value="F:glycosyltransferase activity"/>
    <property type="evidence" value="ECO:0000318"/>
    <property type="project" value="GO_Central"/>
</dbReference>
<reference evidence="1" key="2">
    <citation type="submission" date="2020-06" db="EMBL/GenBank/DDBJ databases">
        <title>Helianthus annuus Genome sequencing and assembly Release 2.</title>
        <authorList>
            <person name="Gouzy J."/>
            <person name="Langlade N."/>
            <person name="Munos S."/>
        </authorList>
    </citation>
    <scope>NUCLEOTIDE SEQUENCE</scope>
    <source>
        <tissue evidence="1">Leaves</tissue>
    </source>
</reference>